<dbReference type="Proteomes" id="UP001267426">
    <property type="component" value="Unassembled WGS sequence"/>
</dbReference>
<evidence type="ECO:0008006" key="3">
    <source>
        <dbReference type="Google" id="ProtNLM"/>
    </source>
</evidence>
<reference evidence="1 2" key="1">
    <citation type="submission" date="2023-09" db="EMBL/GenBank/DDBJ databases">
        <authorList>
            <person name="Rey-Velasco X."/>
        </authorList>
    </citation>
    <scope>NUCLEOTIDE SEQUENCE [LARGE SCALE GENOMIC DNA]</scope>
    <source>
        <strain evidence="1 2">F394</strain>
    </source>
</reference>
<evidence type="ECO:0000313" key="1">
    <source>
        <dbReference type="EMBL" id="MDT0633070.1"/>
    </source>
</evidence>
<name>A0ABU3BUV9_9BACT</name>
<accession>A0ABU3BUV9</accession>
<evidence type="ECO:0000313" key="2">
    <source>
        <dbReference type="Proteomes" id="UP001267426"/>
    </source>
</evidence>
<dbReference type="RefSeq" id="WP_311665596.1">
    <property type="nucleotide sequence ID" value="NZ_JAVRHT010000049.1"/>
</dbReference>
<sequence length="140" mass="15557">MIRELSLAVLLSSCAGCAGFFPPREVAGPPAPVPTWVYGVWTSLHMWGFNSSVGPRTEAERFEIDRDGRYRIYEDGHLALAGTFTGEGVPGDPGAVRLRFTGRRLETRFVTVNSFAEWERTYVVRYDQPDSLSALGTKLN</sequence>
<proteinExistence type="predicted"/>
<keyword evidence="2" id="KW-1185">Reference proteome</keyword>
<dbReference type="EMBL" id="JAVRHT010000049">
    <property type="protein sequence ID" value="MDT0633070.1"/>
    <property type="molecule type" value="Genomic_DNA"/>
</dbReference>
<gene>
    <name evidence="1" type="ORF">RM540_15045</name>
</gene>
<comment type="caution">
    <text evidence="1">The sequence shown here is derived from an EMBL/GenBank/DDBJ whole genome shotgun (WGS) entry which is preliminary data.</text>
</comment>
<organism evidence="1 2">
    <name type="scientific">Rubrivirga litoralis</name>
    <dbReference type="NCBI Taxonomy" id="3075598"/>
    <lineage>
        <taxon>Bacteria</taxon>
        <taxon>Pseudomonadati</taxon>
        <taxon>Rhodothermota</taxon>
        <taxon>Rhodothermia</taxon>
        <taxon>Rhodothermales</taxon>
        <taxon>Rubricoccaceae</taxon>
        <taxon>Rubrivirga</taxon>
    </lineage>
</organism>
<protein>
    <recommendedName>
        <fullName evidence="3">Lipocalin-like domain-containing protein</fullName>
    </recommendedName>
</protein>